<feature type="region of interest" description="Disordered" evidence="4">
    <location>
        <begin position="119"/>
        <end position="139"/>
    </location>
</feature>
<feature type="compositionally biased region" description="Pro residues" evidence="4">
    <location>
        <begin position="37"/>
        <end position="61"/>
    </location>
</feature>
<dbReference type="SMART" id="SM00335">
    <property type="entry name" value="ANX"/>
    <property type="match status" value="3"/>
</dbReference>
<gene>
    <name evidence="5" type="ORF">E4U60_001717</name>
</gene>
<evidence type="ECO:0000256" key="1">
    <source>
        <dbReference type="ARBA" id="ARBA00007831"/>
    </source>
</evidence>
<dbReference type="GO" id="GO:0012506">
    <property type="term" value="C:vesicle membrane"/>
    <property type="evidence" value="ECO:0007669"/>
    <property type="project" value="TreeGrafter"/>
</dbReference>
<dbReference type="InterPro" id="IPR037104">
    <property type="entry name" value="Annexin_sf"/>
</dbReference>
<dbReference type="PRINTS" id="PR00196">
    <property type="entry name" value="ANNEXIN"/>
</dbReference>
<comment type="caution">
    <text evidence="5">The sequence shown here is derived from an EMBL/GenBank/DDBJ whole genome shotgun (WGS) entry which is preliminary data.</text>
</comment>
<dbReference type="PRINTS" id="PR01813">
    <property type="entry name" value="ANNEXINFUNGI"/>
</dbReference>
<dbReference type="PANTHER" id="PTHR10502:SF102">
    <property type="entry name" value="ANNEXIN B11"/>
    <property type="match status" value="1"/>
</dbReference>
<dbReference type="Pfam" id="PF00191">
    <property type="entry name" value="Annexin"/>
    <property type="match status" value="3"/>
</dbReference>
<keyword evidence="2" id="KW-0677">Repeat</keyword>
<feature type="compositionally biased region" description="Low complexity" evidence="4">
    <location>
        <begin position="1"/>
        <end position="15"/>
    </location>
</feature>
<dbReference type="SUPFAM" id="SSF47874">
    <property type="entry name" value="Annexin"/>
    <property type="match status" value="1"/>
</dbReference>
<dbReference type="GO" id="GO:0005886">
    <property type="term" value="C:plasma membrane"/>
    <property type="evidence" value="ECO:0007669"/>
    <property type="project" value="TreeGrafter"/>
</dbReference>
<evidence type="ECO:0000256" key="3">
    <source>
        <dbReference type="ARBA" id="ARBA00023216"/>
    </source>
</evidence>
<accession>A0A9P7MCL6</accession>
<evidence type="ECO:0000313" key="5">
    <source>
        <dbReference type="EMBL" id="KAG5937792.1"/>
    </source>
</evidence>
<reference evidence="5 6" key="1">
    <citation type="journal article" date="2020" name="bioRxiv">
        <title>Whole genome comparisons of ergot fungi reveals the divergence and evolution of species within the genus Claviceps are the result of varying mechanisms driving genome evolution and host range expansion.</title>
        <authorList>
            <person name="Wyka S.A."/>
            <person name="Mondo S.J."/>
            <person name="Liu M."/>
            <person name="Dettman J."/>
            <person name="Nalam V."/>
            <person name="Broders K.D."/>
        </authorList>
    </citation>
    <scope>NUCLEOTIDE SEQUENCE [LARGE SCALE GENOMIC DNA]</scope>
    <source>
        <strain evidence="5 6">CCC 1485</strain>
    </source>
</reference>
<dbReference type="InterPro" id="IPR018502">
    <property type="entry name" value="Annexin_repeat"/>
</dbReference>
<evidence type="ECO:0000256" key="2">
    <source>
        <dbReference type="ARBA" id="ARBA00022737"/>
    </source>
</evidence>
<feature type="region of interest" description="Disordered" evidence="4">
    <location>
        <begin position="1"/>
        <end position="95"/>
    </location>
</feature>
<dbReference type="GO" id="GO:0005634">
    <property type="term" value="C:nucleus"/>
    <property type="evidence" value="ECO:0007669"/>
    <property type="project" value="TreeGrafter"/>
</dbReference>
<dbReference type="Proteomes" id="UP000706124">
    <property type="component" value="Unassembled WGS sequence"/>
</dbReference>
<protein>
    <recommendedName>
        <fullName evidence="7">Annexin</fullName>
    </recommendedName>
</protein>
<evidence type="ECO:0000256" key="4">
    <source>
        <dbReference type="SAM" id="MobiDB-lite"/>
    </source>
</evidence>
<comment type="similarity">
    <text evidence="1">Belongs to the annexin family.</text>
</comment>
<dbReference type="PROSITE" id="PS51897">
    <property type="entry name" value="ANNEXIN_2"/>
    <property type="match status" value="2"/>
</dbReference>
<dbReference type="OrthoDB" id="37886at2759"/>
<name>A0A9P7MCL6_9HYPO</name>
<dbReference type="GO" id="GO:0005544">
    <property type="term" value="F:calcium-dependent phospholipid binding"/>
    <property type="evidence" value="ECO:0007669"/>
    <property type="project" value="InterPro"/>
</dbReference>
<organism evidence="5 6">
    <name type="scientific">Claviceps pazoutovae</name>
    <dbReference type="NCBI Taxonomy" id="1649127"/>
    <lineage>
        <taxon>Eukaryota</taxon>
        <taxon>Fungi</taxon>
        <taxon>Dikarya</taxon>
        <taxon>Ascomycota</taxon>
        <taxon>Pezizomycotina</taxon>
        <taxon>Sordariomycetes</taxon>
        <taxon>Hypocreomycetidae</taxon>
        <taxon>Hypocreales</taxon>
        <taxon>Clavicipitaceae</taxon>
        <taxon>Claviceps</taxon>
    </lineage>
</organism>
<dbReference type="GO" id="GO:0001786">
    <property type="term" value="F:phosphatidylserine binding"/>
    <property type="evidence" value="ECO:0007669"/>
    <property type="project" value="TreeGrafter"/>
</dbReference>
<keyword evidence="3" id="KW-0041">Annexin</keyword>
<dbReference type="GO" id="GO:0005737">
    <property type="term" value="C:cytoplasm"/>
    <property type="evidence" value="ECO:0007669"/>
    <property type="project" value="TreeGrafter"/>
</dbReference>
<dbReference type="AlphaFoldDB" id="A0A9P7MCL6"/>
<keyword evidence="6" id="KW-1185">Reference proteome</keyword>
<feature type="compositionally biased region" description="Low complexity" evidence="4">
    <location>
        <begin position="27"/>
        <end position="36"/>
    </location>
</feature>
<dbReference type="InterPro" id="IPR001464">
    <property type="entry name" value="Annexin"/>
</dbReference>
<proteinExistence type="inferred from homology"/>
<dbReference type="EMBL" id="SRPO01000172">
    <property type="protein sequence ID" value="KAG5937792.1"/>
    <property type="molecule type" value="Genomic_DNA"/>
</dbReference>
<sequence length="525" mass="59121">MSYYSGHGQQPFHGQLPPPPPQRHHGPLPSLDQLLPDLPPTPPPPPIPRGPLPPLPHPPPFNRQQPGGPLPPINRHFPKAPPPLQTQEPGSPTPLLQTQQCCALLLSGRVHDQYAPAEREEYYQPPPPRDPYISPYHQQPYVQRPPAQHREYQEIWPPLWCGHCASSYSPRQYGAPPPQRVTPQQVTDWGAPPPIPPTSPTLGYGPTQIVHWDANPDAHQLRAAMKGVGCDRKALIKRLANKDALQIDMIRAAFARAFRHDLISDLKDETYGWLREGLSQIAHGPLLSDVHNIYDAMSGPGPKEVVLNDILLGRSNADMNAIQSTYCQLYRRNLMEETVKGELSANFERHLLMVLSANRAEEAAPVNPQQVDDDMAQIHKATTGKVGTDELPVCHILSHRNDDQIRAIWHAYKQRFNLDLDEVIESEFSGPLRDALLFQLRHAIDKYMHAAGLIEETMVPEATNHGLLVARIVRFHWNPAMLVRVKHAYEHRFRCSLGDRIRGQTSGDYQILMMACIGEWPGPRR</sequence>
<dbReference type="GO" id="GO:0005509">
    <property type="term" value="F:calcium ion binding"/>
    <property type="evidence" value="ECO:0007669"/>
    <property type="project" value="InterPro"/>
</dbReference>
<dbReference type="Gene3D" id="1.10.220.10">
    <property type="entry name" value="Annexin"/>
    <property type="match status" value="4"/>
</dbReference>
<evidence type="ECO:0000313" key="6">
    <source>
        <dbReference type="Proteomes" id="UP000706124"/>
    </source>
</evidence>
<evidence type="ECO:0008006" key="7">
    <source>
        <dbReference type="Google" id="ProtNLM"/>
    </source>
</evidence>
<dbReference type="InterPro" id="IPR009117">
    <property type="entry name" value="ANX14"/>
</dbReference>
<dbReference type="PANTHER" id="PTHR10502">
    <property type="entry name" value="ANNEXIN"/>
    <property type="match status" value="1"/>
</dbReference>